<keyword evidence="1" id="KW-1133">Transmembrane helix</keyword>
<dbReference type="RefSeq" id="WP_345417227.1">
    <property type="nucleotide sequence ID" value="NZ_AP031496.1"/>
</dbReference>
<reference evidence="3" key="1">
    <citation type="journal article" date="2019" name="Int. J. Syst. Evol. Microbiol.">
        <title>The Global Catalogue of Microorganisms (GCM) 10K type strain sequencing project: providing services to taxonomists for standard genome sequencing and annotation.</title>
        <authorList>
            <consortium name="The Broad Institute Genomics Platform"/>
            <consortium name="The Broad Institute Genome Sequencing Center for Infectious Disease"/>
            <person name="Wu L."/>
            <person name="Ma J."/>
        </authorList>
    </citation>
    <scope>NUCLEOTIDE SEQUENCE [LARGE SCALE GENOMIC DNA]</scope>
    <source>
        <strain evidence="3">JCM 19134</strain>
    </source>
</reference>
<keyword evidence="1" id="KW-0812">Transmembrane</keyword>
<sequence>MDAINQQSFFNVSDKAIGLFVSQMAAVAVLLSLYFGIAPSVNASPLKPSNSGNQANGLGQVHTEKTTATHVGCQQFSEPLFIKKMPVTCQPGGTCQKRLIHHVCQALKSNHCDTQQLWRPITRFIELPEAAKVTKITRATQSNNKVLLCWHYQKPTDQQAILHHDE</sequence>
<name>A0AAV3TYP6_9ALTE</name>
<gene>
    <name evidence="2" type="ORF">GCM10025791_07310</name>
</gene>
<evidence type="ECO:0000313" key="3">
    <source>
        <dbReference type="Proteomes" id="UP001409585"/>
    </source>
</evidence>
<organism evidence="2 3">
    <name type="scientific">Halioxenophilus aromaticivorans</name>
    <dbReference type="NCBI Taxonomy" id="1306992"/>
    <lineage>
        <taxon>Bacteria</taxon>
        <taxon>Pseudomonadati</taxon>
        <taxon>Pseudomonadota</taxon>
        <taxon>Gammaproteobacteria</taxon>
        <taxon>Alteromonadales</taxon>
        <taxon>Alteromonadaceae</taxon>
        <taxon>Halioxenophilus</taxon>
    </lineage>
</organism>
<protein>
    <submittedName>
        <fullName evidence="2">Uncharacterized protein</fullName>
    </submittedName>
</protein>
<feature type="transmembrane region" description="Helical" evidence="1">
    <location>
        <begin position="16"/>
        <end position="37"/>
    </location>
</feature>
<keyword evidence="1" id="KW-0472">Membrane</keyword>
<keyword evidence="3" id="KW-1185">Reference proteome</keyword>
<dbReference type="EMBL" id="BAABLX010000007">
    <property type="protein sequence ID" value="GAA4933226.1"/>
    <property type="molecule type" value="Genomic_DNA"/>
</dbReference>
<proteinExistence type="predicted"/>
<evidence type="ECO:0000256" key="1">
    <source>
        <dbReference type="SAM" id="Phobius"/>
    </source>
</evidence>
<accession>A0AAV3TYP6</accession>
<dbReference type="Proteomes" id="UP001409585">
    <property type="component" value="Unassembled WGS sequence"/>
</dbReference>
<evidence type="ECO:0000313" key="2">
    <source>
        <dbReference type="EMBL" id="GAA4933226.1"/>
    </source>
</evidence>
<dbReference type="AlphaFoldDB" id="A0AAV3TYP6"/>
<comment type="caution">
    <text evidence="2">The sequence shown here is derived from an EMBL/GenBank/DDBJ whole genome shotgun (WGS) entry which is preliminary data.</text>
</comment>